<evidence type="ECO:0000313" key="1">
    <source>
        <dbReference type="EMBL" id="SFA85793.1"/>
    </source>
</evidence>
<reference evidence="1 2" key="1">
    <citation type="submission" date="2016-10" db="EMBL/GenBank/DDBJ databases">
        <authorList>
            <person name="de Groot N.N."/>
        </authorList>
    </citation>
    <scope>NUCLEOTIDE SEQUENCE [LARGE SCALE GENOMIC DNA]</scope>
    <source>
        <strain evidence="1 2">CGMCC 4.6945</strain>
    </source>
</reference>
<keyword evidence="2" id="KW-1185">Reference proteome</keyword>
<feature type="non-terminal residue" evidence="1">
    <location>
        <position position="103"/>
    </location>
</feature>
<dbReference type="AlphaFoldDB" id="A0A1I0WCS8"/>
<name>A0A1I0WCS8_9CELL</name>
<dbReference type="Proteomes" id="UP000199012">
    <property type="component" value="Unassembled WGS sequence"/>
</dbReference>
<gene>
    <name evidence="1" type="ORF">SAMN05421867_102320</name>
</gene>
<accession>A0A1I0WCS8</accession>
<dbReference type="EMBL" id="FOKA01000002">
    <property type="protein sequence ID" value="SFA85793.1"/>
    <property type="molecule type" value="Genomic_DNA"/>
</dbReference>
<evidence type="ECO:0000313" key="2">
    <source>
        <dbReference type="Proteomes" id="UP000199012"/>
    </source>
</evidence>
<proteinExistence type="predicted"/>
<sequence>MQDVLSLLPGRAHTMGTGGSRAVLGPEVPAALLQLGVPVEVVKRVPGARARLEAQAESVLTALENVERMWRSVSAARAELIAQAFAWQMLQGRLVEGSLADDG</sequence>
<organism evidence="1 2">
    <name type="scientific">Cellulomonas marina</name>
    <dbReference type="NCBI Taxonomy" id="988821"/>
    <lineage>
        <taxon>Bacteria</taxon>
        <taxon>Bacillati</taxon>
        <taxon>Actinomycetota</taxon>
        <taxon>Actinomycetes</taxon>
        <taxon>Micrococcales</taxon>
        <taxon>Cellulomonadaceae</taxon>
        <taxon>Cellulomonas</taxon>
    </lineage>
</organism>
<protein>
    <submittedName>
        <fullName evidence="1">Uncharacterized protein</fullName>
    </submittedName>
</protein>